<keyword evidence="2" id="KW-0812">Transmembrane</keyword>
<proteinExistence type="predicted"/>
<dbReference type="PANTHER" id="PTHR34351:SF1">
    <property type="entry name" value="SLR1927 PROTEIN"/>
    <property type="match status" value="1"/>
</dbReference>
<organism evidence="3 4">
    <name type="scientific">Pseudaeromonas sharmana</name>
    <dbReference type="NCBI Taxonomy" id="328412"/>
    <lineage>
        <taxon>Bacteria</taxon>
        <taxon>Pseudomonadati</taxon>
        <taxon>Pseudomonadota</taxon>
        <taxon>Gammaproteobacteria</taxon>
        <taxon>Aeromonadales</taxon>
        <taxon>Aeromonadaceae</taxon>
        <taxon>Pseudaeromonas</taxon>
    </lineage>
</organism>
<feature type="transmembrane region" description="Helical" evidence="2">
    <location>
        <begin position="72"/>
        <end position="92"/>
    </location>
</feature>
<dbReference type="EMBL" id="JBHSAF010000001">
    <property type="protein sequence ID" value="MFC3912277.1"/>
    <property type="molecule type" value="Genomic_DNA"/>
</dbReference>
<dbReference type="PANTHER" id="PTHR34351">
    <property type="entry name" value="SLR1927 PROTEIN-RELATED"/>
    <property type="match status" value="1"/>
</dbReference>
<accession>A0ABV8CJ67</accession>
<name>A0ABV8CJ67_9GAMM</name>
<dbReference type="RefSeq" id="WP_377150381.1">
    <property type="nucleotide sequence ID" value="NZ_JBHSAF010000001.1"/>
</dbReference>
<protein>
    <submittedName>
        <fullName evidence="3">DUF58 domain-containing protein</fullName>
    </submittedName>
</protein>
<keyword evidence="2" id="KW-1133">Transmembrane helix</keyword>
<evidence type="ECO:0000313" key="3">
    <source>
        <dbReference type="EMBL" id="MFC3912277.1"/>
    </source>
</evidence>
<keyword evidence="4" id="KW-1185">Reference proteome</keyword>
<sequence length="340" mass="37476">MTRPSSSATPPPSRFATLRGYYRRWLDKRLPPARQWQLRHHQLFILPTRLGLLYLALVLALFLLGTNYQNNLILALAFLLASLFVTVVGHCYRNLAGLRLTLLPTAAGFVGEVSRLALRLESDRPRYALQIRCADATGEELASSLDSGTLGVLFQPRRRGWLTPGRLHLGSDYPLGLLHCWTSLAADSRWLIYPRPLAWTPVLHPGPGEPAAGTDDGLATDTAPAQGRAAQASPESELAGLQPYRPGEPLSRVAWKQLAQGRGWHSKAFAGAPEQGRWLRWQMTPGQHTEERLGYLTHAVLQLEQRGTAYGLELGGQHLAPGCGDAHREQALTRLALYVG</sequence>
<comment type="caution">
    <text evidence="3">The sequence shown here is derived from an EMBL/GenBank/DDBJ whole genome shotgun (WGS) entry which is preliminary data.</text>
</comment>
<evidence type="ECO:0000256" key="2">
    <source>
        <dbReference type="SAM" id="Phobius"/>
    </source>
</evidence>
<feature type="region of interest" description="Disordered" evidence="1">
    <location>
        <begin position="204"/>
        <end position="243"/>
    </location>
</feature>
<dbReference type="Proteomes" id="UP001595692">
    <property type="component" value="Unassembled WGS sequence"/>
</dbReference>
<feature type="transmembrane region" description="Helical" evidence="2">
    <location>
        <begin position="43"/>
        <end position="66"/>
    </location>
</feature>
<evidence type="ECO:0000256" key="1">
    <source>
        <dbReference type="SAM" id="MobiDB-lite"/>
    </source>
</evidence>
<evidence type="ECO:0000313" key="4">
    <source>
        <dbReference type="Proteomes" id="UP001595692"/>
    </source>
</evidence>
<keyword evidence="2" id="KW-0472">Membrane</keyword>
<gene>
    <name evidence="3" type="ORF">ACFOSS_02205</name>
</gene>
<reference evidence="4" key="1">
    <citation type="journal article" date="2019" name="Int. J. Syst. Evol. Microbiol.">
        <title>The Global Catalogue of Microorganisms (GCM) 10K type strain sequencing project: providing services to taxonomists for standard genome sequencing and annotation.</title>
        <authorList>
            <consortium name="The Broad Institute Genomics Platform"/>
            <consortium name="The Broad Institute Genome Sequencing Center for Infectious Disease"/>
            <person name="Wu L."/>
            <person name="Ma J."/>
        </authorList>
    </citation>
    <scope>NUCLEOTIDE SEQUENCE [LARGE SCALE GENOMIC DNA]</scope>
    <source>
        <strain evidence="4">CCUG 54939</strain>
    </source>
</reference>